<proteinExistence type="predicted"/>
<dbReference type="AlphaFoldDB" id="A0AA36A1N5"/>
<dbReference type="EMBL" id="OX465085">
    <property type="protein sequence ID" value="CAI9302916.1"/>
    <property type="molecule type" value="Genomic_DNA"/>
</dbReference>
<name>A0AA36A1N5_LACSI</name>
<evidence type="ECO:0000313" key="2">
    <source>
        <dbReference type="Proteomes" id="UP001177003"/>
    </source>
</evidence>
<evidence type="ECO:0000313" key="1">
    <source>
        <dbReference type="EMBL" id="CAI9302916.1"/>
    </source>
</evidence>
<gene>
    <name evidence="1" type="ORF">LSALG_LOCUS41380</name>
</gene>
<accession>A0AA36A1N5</accession>
<keyword evidence="2" id="KW-1185">Reference proteome</keyword>
<organism evidence="1 2">
    <name type="scientific">Lactuca saligna</name>
    <name type="common">Willowleaf lettuce</name>
    <dbReference type="NCBI Taxonomy" id="75948"/>
    <lineage>
        <taxon>Eukaryota</taxon>
        <taxon>Viridiplantae</taxon>
        <taxon>Streptophyta</taxon>
        <taxon>Embryophyta</taxon>
        <taxon>Tracheophyta</taxon>
        <taxon>Spermatophyta</taxon>
        <taxon>Magnoliopsida</taxon>
        <taxon>eudicotyledons</taxon>
        <taxon>Gunneridae</taxon>
        <taxon>Pentapetalae</taxon>
        <taxon>asterids</taxon>
        <taxon>campanulids</taxon>
        <taxon>Asterales</taxon>
        <taxon>Asteraceae</taxon>
        <taxon>Cichorioideae</taxon>
        <taxon>Cichorieae</taxon>
        <taxon>Lactucinae</taxon>
        <taxon>Lactuca</taxon>
    </lineage>
</organism>
<dbReference type="Proteomes" id="UP001177003">
    <property type="component" value="Chromosome 9"/>
</dbReference>
<sequence length="147" mass="16968">MIEITSLFCLGGERIELSLADFVIRTKLYLQSDVHIESYIEFIAQCLNSAEEFKEHHYWPNIANGVYQSGTTQESEIRSPLHRFLHRLITNTFNQRQEGDKFLCLGIFYLWSLITSNELIDIPWHVADFLASRAGKVVSGHLCMVEC</sequence>
<protein>
    <submittedName>
        <fullName evidence="1">Uncharacterized protein</fullName>
    </submittedName>
</protein>
<reference evidence="1" key="1">
    <citation type="submission" date="2023-04" db="EMBL/GenBank/DDBJ databases">
        <authorList>
            <person name="Vijverberg K."/>
            <person name="Xiong W."/>
            <person name="Schranz E."/>
        </authorList>
    </citation>
    <scope>NUCLEOTIDE SEQUENCE</scope>
</reference>